<evidence type="ECO:0000259" key="3">
    <source>
        <dbReference type="Pfam" id="PF22936"/>
    </source>
</evidence>
<comment type="caution">
    <text evidence="4">The sequence shown here is derived from an EMBL/GenBank/DDBJ whole genome shotgun (WGS) entry which is preliminary data.</text>
</comment>
<accession>A0AAW1J525</accession>
<evidence type="ECO:0000256" key="1">
    <source>
        <dbReference type="SAM" id="MobiDB-lite"/>
    </source>
</evidence>
<proteinExistence type="predicted"/>
<keyword evidence="5" id="KW-1185">Reference proteome</keyword>
<name>A0AAW1J525_SAPOF</name>
<dbReference type="Pfam" id="PF14244">
    <property type="entry name" value="Retrotran_gag_3"/>
    <property type="match status" value="1"/>
</dbReference>
<evidence type="ECO:0008006" key="6">
    <source>
        <dbReference type="Google" id="ProtNLM"/>
    </source>
</evidence>
<dbReference type="PANTHER" id="PTHR37610">
    <property type="entry name" value="CCHC-TYPE DOMAIN-CONTAINING PROTEIN"/>
    <property type="match status" value="1"/>
</dbReference>
<dbReference type="AlphaFoldDB" id="A0AAW1J525"/>
<feature type="domain" description="Retrotransposon Copia-like N-terminal" evidence="2">
    <location>
        <begin position="25"/>
        <end position="69"/>
    </location>
</feature>
<dbReference type="InterPro" id="IPR054722">
    <property type="entry name" value="PolX-like_BBD"/>
</dbReference>
<dbReference type="InterPro" id="IPR029472">
    <property type="entry name" value="Copia-like_N"/>
</dbReference>
<protein>
    <recommendedName>
        <fullName evidence="6">Retrotransposon Copia-like N-terminal domain-containing protein</fullName>
    </recommendedName>
</protein>
<sequence length="469" mass="51993">MSGDDLPPEPPKIDPNLPFYMGPGDLPGIKISNVLLRRDNYDDWKNSMRMSLKSRRKFGFIDGTVPKPTNAFYLDQWEVIHCTIVQWIRNTIDPSLLDTVSYVDDAAVLWAELESQFSVIDGTLIHGLKTQLHQCKQHKGMDVTQYYGKLKSIWDSLIVHEPHFACKCGKCECNIGPAAIQRLDNERLHQFFMELDSTLYGNICSQKFQLDPLPSLSRAYHAVLQEERLRAPSTVVLDSSEVVAFATPNSSVDWRVLRDQEWSERRGLFCSFCDTNGHEPSGCYIKRNRFPAWWGDRPRTLAELRRARAGGASCGSASTGGKSVASGNGSAAASSGASASTNAPIVHANLVTSGVVTNSVFDSDRLSGMCSWIIDTGASNHVTGKLSCLENCETIASRPVGLPNGHQVESTIIGSVYINDSLTLCRVLFVPSLTCNLLSVPQLVSEHDYLFEFTKTSCFIQDRTMRRTI</sequence>
<dbReference type="Proteomes" id="UP001443914">
    <property type="component" value="Unassembled WGS sequence"/>
</dbReference>
<dbReference type="PANTHER" id="PTHR37610:SF101">
    <property type="entry name" value="(RAPE) HYPOTHETICAL PROTEIN"/>
    <property type="match status" value="1"/>
</dbReference>
<feature type="region of interest" description="Disordered" evidence="1">
    <location>
        <begin position="311"/>
        <end position="333"/>
    </location>
</feature>
<dbReference type="EMBL" id="JBDFQZ010000008">
    <property type="protein sequence ID" value="KAK9697684.1"/>
    <property type="molecule type" value="Genomic_DNA"/>
</dbReference>
<feature type="domain" description="Retrovirus-related Pol polyprotein from transposon TNT 1-94-like beta-barrel" evidence="3">
    <location>
        <begin position="372"/>
        <end position="445"/>
    </location>
</feature>
<evidence type="ECO:0000313" key="5">
    <source>
        <dbReference type="Proteomes" id="UP001443914"/>
    </source>
</evidence>
<organism evidence="4 5">
    <name type="scientific">Saponaria officinalis</name>
    <name type="common">Common soapwort</name>
    <name type="synonym">Lychnis saponaria</name>
    <dbReference type="NCBI Taxonomy" id="3572"/>
    <lineage>
        <taxon>Eukaryota</taxon>
        <taxon>Viridiplantae</taxon>
        <taxon>Streptophyta</taxon>
        <taxon>Embryophyta</taxon>
        <taxon>Tracheophyta</taxon>
        <taxon>Spermatophyta</taxon>
        <taxon>Magnoliopsida</taxon>
        <taxon>eudicotyledons</taxon>
        <taxon>Gunneridae</taxon>
        <taxon>Pentapetalae</taxon>
        <taxon>Caryophyllales</taxon>
        <taxon>Caryophyllaceae</taxon>
        <taxon>Caryophylleae</taxon>
        <taxon>Saponaria</taxon>
    </lineage>
</organism>
<dbReference type="Pfam" id="PF22936">
    <property type="entry name" value="Pol_BBD"/>
    <property type="match status" value="1"/>
</dbReference>
<reference evidence="4" key="1">
    <citation type="submission" date="2024-03" db="EMBL/GenBank/DDBJ databases">
        <title>WGS assembly of Saponaria officinalis var. Norfolk2.</title>
        <authorList>
            <person name="Jenkins J."/>
            <person name="Shu S."/>
            <person name="Grimwood J."/>
            <person name="Barry K."/>
            <person name="Goodstein D."/>
            <person name="Schmutz J."/>
            <person name="Leebens-Mack J."/>
            <person name="Osbourn A."/>
        </authorList>
    </citation>
    <scope>NUCLEOTIDE SEQUENCE [LARGE SCALE GENOMIC DNA]</scope>
    <source>
        <strain evidence="4">JIC</strain>
    </source>
</reference>
<evidence type="ECO:0000259" key="2">
    <source>
        <dbReference type="Pfam" id="PF14244"/>
    </source>
</evidence>
<evidence type="ECO:0000313" key="4">
    <source>
        <dbReference type="EMBL" id="KAK9697684.1"/>
    </source>
</evidence>
<gene>
    <name evidence="4" type="ORF">RND81_08G053900</name>
</gene>